<evidence type="ECO:0000256" key="1">
    <source>
        <dbReference type="ARBA" id="ARBA00004613"/>
    </source>
</evidence>
<dbReference type="InterPro" id="IPR009079">
    <property type="entry name" value="4_helix_cytokine-like_core"/>
</dbReference>
<feature type="coiled-coil region" evidence="7">
    <location>
        <begin position="102"/>
        <end position="136"/>
    </location>
</feature>
<evidence type="ECO:0000256" key="2">
    <source>
        <dbReference type="ARBA" id="ARBA00022514"/>
    </source>
</evidence>
<dbReference type="PROSITE" id="PS00252">
    <property type="entry name" value="INTERFERON_A_B_D"/>
    <property type="match status" value="1"/>
</dbReference>
<comment type="similarity">
    <text evidence="6">Belongs to the alpha/beta interferon family.</text>
</comment>
<keyword evidence="10" id="KW-1185">Reference proteome</keyword>
<reference evidence="9" key="1">
    <citation type="submission" date="2023-12" db="EMBL/GenBank/DDBJ databases">
        <authorList>
            <person name="Brown T."/>
        </authorList>
    </citation>
    <scope>NUCLEOTIDE SEQUENCE</scope>
</reference>
<name>A0ABN9Z6V3_PIPNA</name>
<sequence length="174" mass="20478">MAHICLWLVVGAMLGSIPAGSLEEGIRWLNIRKNKKVLLLLYQLQRIPPYKCLEDRSNFKFPWTREKTLQMKKTQRTCLHHTMLTHILTVFATKHSFAEWDHDHLSEVLSILQRTLEELESQAKEEGNRLACAKVKSLVQRYFQGIYHYLEEKKYSSCAWEVVLVEMMKRLGTM</sequence>
<evidence type="ECO:0000256" key="3">
    <source>
        <dbReference type="ARBA" id="ARBA00022525"/>
    </source>
</evidence>
<keyword evidence="5" id="KW-1015">Disulfide bond</keyword>
<dbReference type="Gene3D" id="1.20.1250.10">
    <property type="match status" value="1"/>
</dbReference>
<feature type="chain" id="PRO_5046688168" evidence="8">
    <location>
        <begin position="20"/>
        <end position="174"/>
    </location>
</feature>
<keyword evidence="7" id="KW-0175">Coiled coil</keyword>
<keyword evidence="8" id="KW-0732">Signal</keyword>
<evidence type="ECO:0000256" key="4">
    <source>
        <dbReference type="ARBA" id="ARBA00023118"/>
    </source>
</evidence>
<proteinExistence type="inferred from homology"/>
<dbReference type="Proteomes" id="UP001314169">
    <property type="component" value="Chromosome 10"/>
</dbReference>
<keyword evidence="4 6" id="KW-0051">Antiviral defense</keyword>
<keyword evidence="3" id="KW-0964">Secreted</keyword>
<dbReference type="InterPro" id="IPR000471">
    <property type="entry name" value="Interferon_alpha/beta/delta"/>
</dbReference>
<protein>
    <submittedName>
        <fullName evidence="9">Uncharacterized protein</fullName>
    </submittedName>
</protein>
<organism evidence="9 10">
    <name type="scientific">Pipistrellus nathusii</name>
    <name type="common">Nathusius' pipistrelle</name>
    <dbReference type="NCBI Taxonomy" id="59473"/>
    <lineage>
        <taxon>Eukaryota</taxon>
        <taxon>Metazoa</taxon>
        <taxon>Chordata</taxon>
        <taxon>Craniata</taxon>
        <taxon>Vertebrata</taxon>
        <taxon>Euteleostomi</taxon>
        <taxon>Mammalia</taxon>
        <taxon>Eutheria</taxon>
        <taxon>Laurasiatheria</taxon>
        <taxon>Chiroptera</taxon>
        <taxon>Yangochiroptera</taxon>
        <taxon>Vespertilionidae</taxon>
        <taxon>Pipistrellus</taxon>
    </lineage>
</organism>
<evidence type="ECO:0000313" key="9">
    <source>
        <dbReference type="EMBL" id="CAK6434076.1"/>
    </source>
</evidence>
<dbReference type="PRINTS" id="PR00266">
    <property type="entry name" value="INTERFERONAB"/>
</dbReference>
<evidence type="ECO:0000256" key="8">
    <source>
        <dbReference type="SAM" id="SignalP"/>
    </source>
</evidence>
<comment type="subcellular location">
    <subcellularLocation>
        <location evidence="1">Secreted</location>
    </subcellularLocation>
</comment>
<dbReference type="PANTHER" id="PTHR11691">
    <property type="entry name" value="TYPE I INTERFERON"/>
    <property type="match status" value="1"/>
</dbReference>
<evidence type="ECO:0000256" key="7">
    <source>
        <dbReference type="SAM" id="Coils"/>
    </source>
</evidence>
<accession>A0ABN9Z6V3</accession>
<evidence type="ECO:0000256" key="6">
    <source>
        <dbReference type="RuleBase" id="RU000436"/>
    </source>
</evidence>
<gene>
    <name evidence="9" type="ORF">MPIPNATIZW_LOCUS2382</name>
</gene>
<keyword evidence="2 6" id="KW-0202">Cytokine</keyword>
<dbReference type="EMBL" id="OY882867">
    <property type="protein sequence ID" value="CAK6434076.1"/>
    <property type="molecule type" value="Genomic_DNA"/>
</dbReference>
<dbReference type="SUPFAM" id="SSF47266">
    <property type="entry name" value="4-helical cytokines"/>
    <property type="match status" value="1"/>
</dbReference>
<evidence type="ECO:0000313" key="10">
    <source>
        <dbReference type="Proteomes" id="UP001314169"/>
    </source>
</evidence>
<evidence type="ECO:0000256" key="5">
    <source>
        <dbReference type="ARBA" id="ARBA00023157"/>
    </source>
</evidence>
<dbReference type="SMART" id="SM00076">
    <property type="entry name" value="IFabd"/>
    <property type="match status" value="1"/>
</dbReference>
<dbReference type="Pfam" id="PF00143">
    <property type="entry name" value="Interferon"/>
    <property type="match status" value="1"/>
</dbReference>
<feature type="signal peptide" evidence="8">
    <location>
        <begin position="1"/>
        <end position="19"/>
    </location>
</feature>
<dbReference type="PANTHER" id="PTHR11691:SF61">
    <property type="entry name" value="INTERFERON-DELTA-4"/>
    <property type="match status" value="1"/>
</dbReference>